<dbReference type="SUPFAM" id="SSF47616">
    <property type="entry name" value="GST C-terminal domain-like"/>
    <property type="match status" value="1"/>
</dbReference>
<proteinExistence type="predicted"/>
<name>A0A1U7HZJ0_9CHRO</name>
<dbReference type="InterPro" id="IPR040079">
    <property type="entry name" value="Glutathione_S-Trfase"/>
</dbReference>
<dbReference type="SFLD" id="SFLDS00019">
    <property type="entry name" value="Glutathione_Transferase_(cytos"/>
    <property type="match status" value="1"/>
</dbReference>
<dbReference type="RefSeq" id="WP_073547578.1">
    <property type="nucleotide sequence ID" value="NZ_CAWMVK010000001.1"/>
</dbReference>
<dbReference type="Pfam" id="PF13409">
    <property type="entry name" value="GST_N_2"/>
    <property type="match status" value="1"/>
</dbReference>
<dbReference type="InterPro" id="IPR036249">
    <property type="entry name" value="Thioredoxin-like_sf"/>
</dbReference>
<evidence type="ECO:0000256" key="1">
    <source>
        <dbReference type="PIRSR" id="PIRSR015753-1"/>
    </source>
</evidence>
<evidence type="ECO:0000256" key="3">
    <source>
        <dbReference type="PIRSR" id="PIRSR015753-3"/>
    </source>
</evidence>
<feature type="site" description="Lowers pKa of active site Cys" evidence="3">
    <location>
        <position position="291"/>
    </location>
</feature>
<dbReference type="PANTHER" id="PTHR32419">
    <property type="entry name" value="GLUTATHIONYL-HYDROQUINONE REDUCTASE"/>
    <property type="match status" value="1"/>
</dbReference>
<dbReference type="Gene3D" id="1.20.1050.10">
    <property type="match status" value="1"/>
</dbReference>
<dbReference type="AlphaFoldDB" id="A0A1U7HZJ0"/>
<organism evidence="5 6">
    <name type="scientific">Chroogloeocystis siderophila 5.2 s.c.1</name>
    <dbReference type="NCBI Taxonomy" id="247279"/>
    <lineage>
        <taxon>Bacteria</taxon>
        <taxon>Bacillati</taxon>
        <taxon>Cyanobacteriota</taxon>
        <taxon>Cyanophyceae</taxon>
        <taxon>Oscillatoriophycideae</taxon>
        <taxon>Chroococcales</taxon>
        <taxon>Chroococcaceae</taxon>
        <taxon>Chroogloeocystis</taxon>
    </lineage>
</organism>
<dbReference type="InterPro" id="IPR047047">
    <property type="entry name" value="GST_Omega-like_C"/>
</dbReference>
<dbReference type="Proteomes" id="UP000185984">
    <property type="component" value="Unassembled WGS sequence"/>
</dbReference>
<reference evidence="5 6" key="1">
    <citation type="submission" date="2016-11" db="EMBL/GenBank/DDBJ databases">
        <title>Draft Genome Sequences of Nine Cyanobacterial Strains from Diverse Habitats.</title>
        <authorList>
            <person name="Zhu T."/>
            <person name="Hou S."/>
            <person name="Lu X."/>
            <person name="Hess W.R."/>
        </authorList>
    </citation>
    <scope>NUCLEOTIDE SEQUENCE [LARGE SCALE GENOMIC DNA]</scope>
    <source>
        <strain evidence="5 6">5.2 s.c.1</strain>
    </source>
</reference>
<dbReference type="FunFam" id="3.40.30.10:FF:000058">
    <property type="entry name" value="Glutathione S-transferase, omega"/>
    <property type="match status" value="1"/>
</dbReference>
<dbReference type="SFLD" id="SFLDG01148">
    <property type="entry name" value="Xi_(cytGST)"/>
    <property type="match status" value="1"/>
</dbReference>
<dbReference type="PIRSF" id="PIRSF015753">
    <property type="entry name" value="GST"/>
    <property type="match status" value="1"/>
</dbReference>
<dbReference type="SFLD" id="SFLDG01206">
    <property type="entry name" value="Xi.1"/>
    <property type="match status" value="1"/>
</dbReference>
<gene>
    <name evidence="5" type="ORF">NIES1031_00285</name>
</gene>
<dbReference type="Gene3D" id="3.40.30.10">
    <property type="entry name" value="Glutaredoxin"/>
    <property type="match status" value="1"/>
</dbReference>
<feature type="active site" description="Nucleophile" evidence="1">
    <location>
        <position position="58"/>
    </location>
</feature>
<dbReference type="PROSITE" id="PS50405">
    <property type="entry name" value="GST_CTER"/>
    <property type="match status" value="1"/>
</dbReference>
<dbReference type="InterPro" id="IPR004045">
    <property type="entry name" value="Glutathione_S-Trfase_N"/>
</dbReference>
<feature type="active site" description="Proton donor/acceptor" evidence="1">
    <location>
        <position position="190"/>
    </location>
</feature>
<protein>
    <submittedName>
        <fullName evidence="5">Glutathione-dependent reductase</fullName>
    </submittedName>
</protein>
<dbReference type="GO" id="GO:0005737">
    <property type="term" value="C:cytoplasm"/>
    <property type="evidence" value="ECO:0007669"/>
    <property type="project" value="TreeGrafter"/>
</dbReference>
<dbReference type="Pfam" id="PF13410">
    <property type="entry name" value="GST_C_2"/>
    <property type="match status" value="1"/>
</dbReference>
<feature type="site" description="Lowers pKa of active site Cys" evidence="3">
    <location>
        <position position="248"/>
    </location>
</feature>
<dbReference type="OrthoDB" id="9769158at2"/>
<dbReference type="InterPro" id="IPR016639">
    <property type="entry name" value="GST_Omega/GSH"/>
</dbReference>
<dbReference type="EMBL" id="MRCC01000001">
    <property type="protein sequence ID" value="OKH29082.1"/>
    <property type="molecule type" value="Genomic_DNA"/>
</dbReference>
<comment type="caution">
    <text evidence="5">The sequence shown here is derived from an EMBL/GenBank/DDBJ whole genome shotgun (WGS) entry which is preliminary data.</text>
</comment>
<feature type="binding site" evidence="2">
    <location>
        <begin position="143"/>
        <end position="144"/>
    </location>
    <ligand>
        <name>glutathione</name>
        <dbReference type="ChEBI" id="CHEBI:57925"/>
    </ligand>
</feature>
<evidence type="ECO:0000256" key="2">
    <source>
        <dbReference type="PIRSR" id="PIRSR015753-2"/>
    </source>
</evidence>
<feature type="binding site" evidence="2">
    <location>
        <begin position="125"/>
        <end position="128"/>
    </location>
    <ligand>
        <name>glutathione</name>
        <dbReference type="ChEBI" id="CHEBI:57925"/>
    </ligand>
</feature>
<dbReference type="InterPro" id="IPR010987">
    <property type="entry name" value="Glutathione-S-Trfase_C-like"/>
</dbReference>
<feature type="domain" description="GST C-terminal" evidence="4">
    <location>
        <begin position="164"/>
        <end position="291"/>
    </location>
</feature>
<dbReference type="InterPro" id="IPR036282">
    <property type="entry name" value="Glutathione-S-Trfase_C_sf"/>
</dbReference>
<accession>A0A1U7HZJ0</accession>
<dbReference type="SUPFAM" id="SSF52833">
    <property type="entry name" value="Thioredoxin-like"/>
    <property type="match status" value="1"/>
</dbReference>
<dbReference type="GO" id="GO:0004364">
    <property type="term" value="F:glutathione transferase activity"/>
    <property type="evidence" value="ECO:0007669"/>
    <property type="project" value="InterPro"/>
</dbReference>
<evidence type="ECO:0000259" key="4">
    <source>
        <dbReference type="PROSITE" id="PS50405"/>
    </source>
</evidence>
<keyword evidence="6" id="KW-1185">Reference proteome</keyword>
<sequence>MGLGVLIDGKWVPEREQEDEGGRFVRPSTTFRDKITADGSSGFKAEPGRYHLYISWACPWAHRTAIMRRLKGLEDVIGLSVVAPVIDQNSWEFSDDEPGSIPDTVNHTNYLWEVYLKAEPDYSGRVTVPVLWDKKTGTIVNNESREIIRMLDTEFEAYAKQDIHFYPQDIQEKIDETIDAIYQPINNGVYRAGFATTQSAYEEAVTELFQALDYWEKVLSEQRYLCGDRLTEADWCLFTTLLRFDPVYYVHFKCNLRRIADYPNLWNYLKDLYQQKGVKETCHFDHIKKHYYMSHPKVNPTRIVPKGPILDLDAPHNRYRWGATLQV</sequence>
<evidence type="ECO:0000313" key="5">
    <source>
        <dbReference type="EMBL" id="OKH29082.1"/>
    </source>
</evidence>
<dbReference type="CDD" id="cd03190">
    <property type="entry name" value="GST_C_Omega_like"/>
    <property type="match status" value="1"/>
</dbReference>
<dbReference type="STRING" id="247279.NIES1031_00285"/>
<dbReference type="PANTHER" id="PTHR32419:SF6">
    <property type="entry name" value="GLUTATHIONE S-TRANSFERASE OMEGA-LIKE 1-RELATED"/>
    <property type="match status" value="1"/>
</dbReference>
<feature type="binding site" evidence="2">
    <location>
        <position position="91"/>
    </location>
    <ligand>
        <name>glutathione</name>
        <dbReference type="ChEBI" id="CHEBI:57925"/>
    </ligand>
</feature>
<evidence type="ECO:0000313" key="6">
    <source>
        <dbReference type="Proteomes" id="UP000185984"/>
    </source>
</evidence>